<feature type="compositionally biased region" description="Low complexity" evidence="1">
    <location>
        <begin position="553"/>
        <end position="572"/>
    </location>
</feature>
<evidence type="ECO:0000313" key="5">
    <source>
        <dbReference type="Proteomes" id="UP001212602"/>
    </source>
</evidence>
<dbReference type="InterPro" id="IPR057840">
    <property type="entry name" value="FimV_N"/>
</dbReference>
<feature type="region of interest" description="Disordered" evidence="1">
    <location>
        <begin position="325"/>
        <end position="346"/>
    </location>
</feature>
<feature type="domain" description="FimV N-terminal" evidence="3">
    <location>
        <begin position="45"/>
        <end position="152"/>
    </location>
</feature>
<dbReference type="InterPro" id="IPR018392">
    <property type="entry name" value="LysM"/>
</dbReference>
<reference evidence="4" key="1">
    <citation type="submission" date="2023-01" db="EMBL/GenBank/DDBJ databases">
        <title>Xenophilus mangrovi sp. nov., isolated from soil of Mangrove nature reserve.</title>
        <authorList>
            <person name="Xu S."/>
            <person name="Liu Z."/>
            <person name="Xu Y."/>
        </authorList>
    </citation>
    <scope>NUCLEOTIDE SEQUENCE</scope>
    <source>
        <strain evidence="4">YW8</strain>
    </source>
</reference>
<dbReference type="InterPro" id="IPR020012">
    <property type="entry name" value="LysM_FimV"/>
</dbReference>
<feature type="region of interest" description="Disordered" evidence="1">
    <location>
        <begin position="1"/>
        <end position="21"/>
    </location>
</feature>
<dbReference type="Gene3D" id="1.20.58.2200">
    <property type="match status" value="1"/>
</dbReference>
<dbReference type="InterPro" id="IPR038440">
    <property type="entry name" value="FimV_C_sf"/>
</dbReference>
<dbReference type="InterPro" id="IPR036779">
    <property type="entry name" value="LysM_dom_sf"/>
</dbReference>
<feature type="compositionally biased region" description="Low complexity" evidence="1">
    <location>
        <begin position="187"/>
        <end position="197"/>
    </location>
</feature>
<feature type="region of interest" description="Disordered" evidence="1">
    <location>
        <begin position="903"/>
        <end position="923"/>
    </location>
</feature>
<dbReference type="AlphaFoldDB" id="A0AAE3N6J5"/>
<protein>
    <recommendedName>
        <fullName evidence="3">FimV N-terminal domain-containing protein</fullName>
    </recommendedName>
</protein>
<feature type="region of interest" description="Disordered" evidence="1">
    <location>
        <begin position="528"/>
        <end position="575"/>
    </location>
</feature>
<keyword evidence="5" id="KW-1185">Reference proteome</keyword>
<dbReference type="NCBIfam" id="TIGR03505">
    <property type="entry name" value="FimV_core"/>
    <property type="match status" value="1"/>
</dbReference>
<proteinExistence type="predicted"/>
<dbReference type="RefSeq" id="WP_271427764.1">
    <property type="nucleotide sequence ID" value="NZ_JAQIPB010000003.1"/>
</dbReference>
<keyword evidence="2" id="KW-0472">Membrane</keyword>
<evidence type="ECO:0000256" key="1">
    <source>
        <dbReference type="SAM" id="MobiDB-lite"/>
    </source>
</evidence>
<keyword evidence="2" id="KW-1133">Transmembrane helix</keyword>
<sequence>MTRTTSFASQSPAGHPNSHPVSRLSALSVAAALALTLGLPDAQALTLGRLNVRSALGEPLRAEVDVTDIGPGEADGLRVLLAPRAAFQAAGVTYNDALANVQTTLQRRADGSYVVRLTGSRPMNEPFVDLLLEANWASGRIVRDYTLLLDPPSSTRQAAAQPVAPTAPQIVSPQPRVTAVIPARPAAAPRGTASAPVPAAPVRTESPAASAGGQQVTVQRGDTAGRLAAAYKPADVSLDQMLVALLRANPDAFIDGNVNRMRAGAVLQIPSSSEAASTPAAQARRTVVAQSRDFAQYRRRLAENAPTSQVAAADRQASGRLQANVEDRNANATSPDRLTLAQGGAAARNEERIAQARQAQESSARVSELQRNIEELNRIQGGGAGAAPAPAASTANGAAAPAPAPAPAAAPTAPGAAPATAAATAPAAAPAAAPIPGPTVQGTPPGTTPPATSETAAPAPAAEAAPPVAAAPVPAPAPAPAPAAAPAPPPEPGLLDALLDNPIVLAAGALVLLLLGFLALRLRNRKKADAADSTFPESKLPRDSFFGATGGESVDTNSRNSSVVSSLSYSPSQLDAGDVDPVAEADVYLAYGRDLQAEEILREALRTTPERLAIHLKLLEIHAKRRDLRAFEQLAGEVRKLSNGSGPEWSRVLDMGRELDPGNPLYQGSAAVLDTEKTVPLASAAGGLAAAAAAAAVASPPPPAAAPVAAEPVQAFVPSVAPLDFELDLSKPAPLADAQGTPDLLSEPALPPMSFEPLQATPAVDPARSPLLQHDLLDNDFETAPGDLDSRLDLGNPRSALSVDGDRSSTATQHAGLPGDSGFIEFDMTALSGLRENTPTRPAALETLPQAPLGTMPADAQIATAAPASDAGADSPHAIKLSLARELHALGDDEGARSLLEEVMSESKDESRNQAQLLLNEWR</sequence>
<dbReference type="EMBL" id="JAQIPB010000003">
    <property type="protein sequence ID" value="MDA7416515.1"/>
    <property type="molecule type" value="Genomic_DNA"/>
</dbReference>
<name>A0AAE3N6J5_9BURK</name>
<organism evidence="4 5">
    <name type="scientific">Xenophilus arseniciresistens</name>
    <dbReference type="NCBI Taxonomy" id="1283306"/>
    <lineage>
        <taxon>Bacteria</taxon>
        <taxon>Pseudomonadati</taxon>
        <taxon>Pseudomonadota</taxon>
        <taxon>Betaproteobacteria</taxon>
        <taxon>Burkholderiales</taxon>
        <taxon>Comamonadaceae</taxon>
        <taxon>Xenophilus</taxon>
    </lineage>
</organism>
<feature type="compositionally biased region" description="Basic and acidic residues" evidence="1">
    <location>
        <begin position="903"/>
        <end position="912"/>
    </location>
</feature>
<feature type="region of interest" description="Disordered" evidence="1">
    <location>
        <begin position="733"/>
        <end position="761"/>
    </location>
</feature>
<evidence type="ECO:0000256" key="2">
    <source>
        <dbReference type="SAM" id="Phobius"/>
    </source>
</evidence>
<dbReference type="Pfam" id="PF25800">
    <property type="entry name" value="FimV_N"/>
    <property type="match status" value="1"/>
</dbReference>
<dbReference type="Gene3D" id="3.10.350.10">
    <property type="entry name" value="LysM domain"/>
    <property type="match status" value="1"/>
</dbReference>
<feature type="compositionally biased region" description="Low complexity" evidence="1">
    <location>
        <begin position="428"/>
        <end position="472"/>
    </location>
</feature>
<accession>A0AAE3N6J5</accession>
<feature type="region of interest" description="Disordered" evidence="1">
    <location>
        <begin position="779"/>
        <end position="820"/>
    </location>
</feature>
<feature type="compositionally biased region" description="Low complexity" evidence="1">
    <location>
        <begin position="386"/>
        <end position="401"/>
    </location>
</feature>
<feature type="compositionally biased region" description="Pro residues" evidence="1">
    <location>
        <begin position="473"/>
        <end position="488"/>
    </location>
</feature>
<dbReference type="NCBIfam" id="TIGR03504">
    <property type="entry name" value="FimV_Cterm"/>
    <property type="match status" value="1"/>
</dbReference>
<feature type="transmembrane region" description="Helical" evidence="2">
    <location>
        <begin position="503"/>
        <end position="520"/>
    </location>
</feature>
<evidence type="ECO:0000313" key="4">
    <source>
        <dbReference type="EMBL" id="MDA7416515.1"/>
    </source>
</evidence>
<feature type="region of interest" description="Disordered" evidence="1">
    <location>
        <begin position="380"/>
        <end position="416"/>
    </location>
</feature>
<dbReference type="CDD" id="cd00118">
    <property type="entry name" value="LysM"/>
    <property type="match status" value="1"/>
</dbReference>
<feature type="region of interest" description="Disordered" evidence="1">
    <location>
        <begin position="187"/>
        <end position="218"/>
    </location>
</feature>
<gene>
    <name evidence="4" type="ORF">PGB34_09055</name>
</gene>
<feature type="compositionally biased region" description="Polar residues" evidence="1">
    <location>
        <begin position="1"/>
        <end position="12"/>
    </location>
</feature>
<keyword evidence="2" id="KW-0812">Transmembrane</keyword>
<dbReference type="InterPro" id="IPR020011">
    <property type="entry name" value="FimV_C"/>
</dbReference>
<comment type="caution">
    <text evidence="4">The sequence shown here is derived from an EMBL/GenBank/DDBJ whole genome shotgun (WGS) entry which is preliminary data.</text>
</comment>
<dbReference type="Proteomes" id="UP001212602">
    <property type="component" value="Unassembled WGS sequence"/>
</dbReference>
<feature type="region of interest" description="Disordered" evidence="1">
    <location>
        <begin position="428"/>
        <end position="488"/>
    </location>
</feature>
<evidence type="ECO:0000259" key="3">
    <source>
        <dbReference type="Pfam" id="PF25800"/>
    </source>
</evidence>